<evidence type="ECO:0000256" key="1">
    <source>
        <dbReference type="ARBA" id="ARBA00002167"/>
    </source>
</evidence>
<dbReference type="RefSeq" id="WP_064254488.1">
    <property type="nucleotide sequence ID" value="NZ_CP013109.1"/>
</dbReference>
<evidence type="ECO:0000256" key="4">
    <source>
        <dbReference type="ARBA" id="ARBA00022741"/>
    </source>
</evidence>
<dbReference type="InterPro" id="IPR058031">
    <property type="entry name" value="AAA_lid_NorR"/>
</dbReference>
<dbReference type="InterPro" id="IPR002197">
    <property type="entry name" value="HTH_Fis"/>
</dbReference>
<keyword evidence="10 12" id="KW-0804">Transcription</keyword>
<dbReference type="SUPFAM" id="SSF52540">
    <property type="entry name" value="P-loop containing nucleoside triphosphate hydrolases"/>
    <property type="match status" value="1"/>
</dbReference>
<dbReference type="InterPro" id="IPR003018">
    <property type="entry name" value="GAF"/>
</dbReference>
<evidence type="ECO:0000313" key="13">
    <source>
        <dbReference type="EMBL" id="APG93288.1"/>
    </source>
</evidence>
<dbReference type="GO" id="GO:0043565">
    <property type="term" value="F:sequence-specific DNA binding"/>
    <property type="evidence" value="ECO:0007669"/>
    <property type="project" value="InterPro"/>
</dbReference>
<keyword evidence="6 12" id="KW-0902">Two-component regulatory system</keyword>
<geneLocation type="plasmid" evidence="13 14">
    <name>B</name>
</geneLocation>
<dbReference type="AlphaFoldDB" id="A0A1L3LT79"/>
<accession>A0A1L3LT79</accession>
<dbReference type="SUPFAM" id="SSF55781">
    <property type="entry name" value="GAF domain-like"/>
    <property type="match status" value="1"/>
</dbReference>
<dbReference type="InterPro" id="IPR025944">
    <property type="entry name" value="Sigma_54_int_dom_CS"/>
</dbReference>
<evidence type="ECO:0000256" key="2">
    <source>
        <dbReference type="ARBA" id="ARBA00011135"/>
    </source>
</evidence>
<dbReference type="PROSITE" id="PS00676">
    <property type="entry name" value="SIGMA54_INTERACT_2"/>
    <property type="match status" value="1"/>
</dbReference>
<dbReference type="InterPro" id="IPR010113">
    <property type="entry name" value="Nif-specific_regulatory_prot"/>
</dbReference>
<dbReference type="NCBIfam" id="TIGR01817">
    <property type="entry name" value="nifA"/>
    <property type="match status" value="1"/>
</dbReference>
<dbReference type="Gene3D" id="1.10.8.60">
    <property type="match status" value="1"/>
</dbReference>
<name>A0A1L3LT79_9HYPH</name>
<dbReference type="PROSITE" id="PS00688">
    <property type="entry name" value="SIGMA54_INTERACT_3"/>
    <property type="match status" value="1"/>
</dbReference>
<dbReference type="OrthoDB" id="9761019at2"/>
<evidence type="ECO:0000256" key="6">
    <source>
        <dbReference type="ARBA" id="ARBA00023012"/>
    </source>
</evidence>
<dbReference type="InterPro" id="IPR029016">
    <property type="entry name" value="GAF-like_dom_sf"/>
</dbReference>
<dbReference type="InterPro" id="IPR002078">
    <property type="entry name" value="Sigma_54_int"/>
</dbReference>
<evidence type="ECO:0000313" key="14">
    <source>
        <dbReference type="Proteomes" id="UP000182306"/>
    </source>
</evidence>
<proteinExistence type="predicted"/>
<protein>
    <recommendedName>
        <fullName evidence="3 12">Nif-specific regulatory protein</fullName>
    </recommendedName>
</protein>
<dbReference type="PROSITE" id="PS50045">
    <property type="entry name" value="SIGMA54_INTERACT_4"/>
    <property type="match status" value="1"/>
</dbReference>
<dbReference type="Pfam" id="PF25601">
    <property type="entry name" value="AAA_lid_14"/>
    <property type="match status" value="1"/>
</dbReference>
<dbReference type="Pfam" id="PF02954">
    <property type="entry name" value="HTH_8"/>
    <property type="match status" value="1"/>
</dbReference>
<keyword evidence="5" id="KW-0067">ATP-binding</keyword>
<keyword evidence="4" id="KW-0547">Nucleotide-binding</keyword>
<evidence type="ECO:0000256" key="7">
    <source>
        <dbReference type="ARBA" id="ARBA00023015"/>
    </source>
</evidence>
<organism evidence="13 14">
    <name type="scientific">Sinorhizobium americanum</name>
    <dbReference type="NCBI Taxonomy" id="194963"/>
    <lineage>
        <taxon>Bacteria</taxon>
        <taxon>Pseudomonadati</taxon>
        <taxon>Pseudomonadota</taxon>
        <taxon>Alphaproteobacteria</taxon>
        <taxon>Hyphomicrobiales</taxon>
        <taxon>Rhizobiaceae</taxon>
        <taxon>Sinorhizobium/Ensifer group</taxon>
        <taxon>Sinorhizobium</taxon>
    </lineage>
</organism>
<dbReference type="SMART" id="SM00065">
    <property type="entry name" value="GAF"/>
    <property type="match status" value="1"/>
</dbReference>
<dbReference type="GO" id="GO:0003700">
    <property type="term" value="F:DNA-binding transcription factor activity"/>
    <property type="evidence" value="ECO:0007669"/>
    <property type="project" value="UniProtKB-UniRule"/>
</dbReference>
<comment type="function">
    <text evidence="1 12">Required for activation of most nif operons, which are directly involved in nitrogen fixation.</text>
</comment>
<dbReference type="Gene3D" id="1.10.10.60">
    <property type="entry name" value="Homeodomain-like"/>
    <property type="match status" value="1"/>
</dbReference>
<evidence type="ECO:0000256" key="9">
    <source>
        <dbReference type="ARBA" id="ARBA00023159"/>
    </source>
</evidence>
<evidence type="ECO:0000256" key="10">
    <source>
        <dbReference type="ARBA" id="ARBA00023163"/>
    </source>
</evidence>
<keyword evidence="14" id="KW-1185">Reference proteome</keyword>
<comment type="subunit">
    <text evidence="2 12">Interacts with sigma-54.</text>
</comment>
<keyword evidence="8 12" id="KW-0238">DNA-binding</keyword>
<evidence type="ECO:0000256" key="8">
    <source>
        <dbReference type="ARBA" id="ARBA00023125"/>
    </source>
</evidence>
<dbReference type="GO" id="GO:0009399">
    <property type="term" value="P:nitrogen fixation"/>
    <property type="evidence" value="ECO:0007669"/>
    <property type="project" value="UniProtKB-UniRule"/>
</dbReference>
<dbReference type="EMBL" id="CP013109">
    <property type="protein sequence ID" value="APG93288.1"/>
    <property type="molecule type" value="Genomic_DNA"/>
</dbReference>
<dbReference type="SMART" id="SM00382">
    <property type="entry name" value="AAA"/>
    <property type="match status" value="1"/>
</dbReference>
<dbReference type="InterPro" id="IPR025662">
    <property type="entry name" value="Sigma_54_int_dom_ATP-bd_1"/>
</dbReference>
<keyword evidence="9 12" id="KW-0010">Activator</keyword>
<dbReference type="InterPro" id="IPR003593">
    <property type="entry name" value="AAA+_ATPase"/>
</dbReference>
<keyword evidence="13" id="KW-0614">Plasmid</keyword>
<keyword evidence="7 12" id="KW-0805">Transcription regulation</keyword>
<dbReference type="Gene3D" id="3.30.450.40">
    <property type="match status" value="1"/>
</dbReference>
<dbReference type="GO" id="GO:0005524">
    <property type="term" value="F:ATP binding"/>
    <property type="evidence" value="ECO:0007669"/>
    <property type="project" value="UniProtKB-KW"/>
</dbReference>
<dbReference type="KEGG" id="same:SAMCFNEI73_pB0088"/>
<gene>
    <name evidence="13" type="primary">nifA</name>
    <name evidence="13" type="ORF">SAMCFNEI73_pB0088</name>
</gene>
<dbReference type="FunFam" id="3.40.50.300:FF:000006">
    <property type="entry name" value="DNA-binding transcriptional regulator NtrC"/>
    <property type="match status" value="1"/>
</dbReference>
<dbReference type="Gene3D" id="3.40.50.300">
    <property type="entry name" value="P-loop containing nucleotide triphosphate hydrolases"/>
    <property type="match status" value="1"/>
</dbReference>
<dbReference type="PANTHER" id="PTHR32071">
    <property type="entry name" value="TRANSCRIPTIONAL REGULATORY PROTEIN"/>
    <property type="match status" value="1"/>
</dbReference>
<evidence type="ECO:0000256" key="5">
    <source>
        <dbReference type="ARBA" id="ARBA00022840"/>
    </source>
</evidence>
<evidence type="ECO:0000256" key="3">
    <source>
        <dbReference type="ARBA" id="ARBA00015308"/>
    </source>
</evidence>
<dbReference type="InterPro" id="IPR025943">
    <property type="entry name" value="Sigma_54_int_dom_ATP-bd_2"/>
</dbReference>
<reference evidence="13 14" key="1">
    <citation type="submission" date="2015-10" db="EMBL/GenBank/DDBJ databases">
        <title>Genomic differences between typical nodule nitrogen-fixing rhizobial strains and those coming from bean seeds.</title>
        <authorList>
            <person name="Peralta H."/>
            <person name="Aguilar-Vera A."/>
            <person name="Diaz R."/>
            <person name="Mora Y."/>
            <person name="Martinez-Batallar G."/>
            <person name="Salazar E."/>
            <person name="Vargas-Lagunas C."/>
            <person name="Encarnacion S."/>
            <person name="Girard L."/>
            <person name="Mora J."/>
        </authorList>
    </citation>
    <scope>NUCLEOTIDE SEQUENCE [LARGE SCALE GENOMIC DNA]</scope>
    <source>
        <strain evidence="13 14">CFNEI 73</strain>
        <plasmid evidence="13 14">B</plasmid>
    </source>
</reference>
<evidence type="ECO:0000256" key="11">
    <source>
        <dbReference type="ARBA" id="ARBA00023231"/>
    </source>
</evidence>
<dbReference type="CDD" id="cd00009">
    <property type="entry name" value="AAA"/>
    <property type="match status" value="1"/>
</dbReference>
<dbReference type="PROSITE" id="PS00675">
    <property type="entry name" value="SIGMA54_INTERACT_1"/>
    <property type="match status" value="1"/>
</dbReference>
<dbReference type="PANTHER" id="PTHR32071:SF117">
    <property type="entry name" value="PTS-DEPENDENT DIHYDROXYACETONE KINASE OPERON REGULATORY PROTEIN-RELATED"/>
    <property type="match status" value="1"/>
</dbReference>
<dbReference type="Pfam" id="PF00158">
    <property type="entry name" value="Sigma54_activat"/>
    <property type="match status" value="1"/>
</dbReference>
<dbReference type="InterPro" id="IPR027417">
    <property type="entry name" value="P-loop_NTPase"/>
</dbReference>
<dbReference type="Proteomes" id="UP000182306">
    <property type="component" value="Plasmid B"/>
</dbReference>
<keyword evidence="11 12" id="KW-0535">Nitrogen fixation</keyword>
<dbReference type="GO" id="GO:0000160">
    <property type="term" value="P:phosphorelay signal transduction system"/>
    <property type="evidence" value="ECO:0007669"/>
    <property type="project" value="UniProtKB-UniRule"/>
</dbReference>
<evidence type="ECO:0000256" key="12">
    <source>
        <dbReference type="RuleBase" id="RU368029"/>
    </source>
</evidence>
<sequence>MAHMLRGRFEEGGRSGSGTNNKTDPFVSGIYQISKVLTAPTRLEITLTNVVNILSSMLEMRDAAIVVLENENEPEIVATAGITPSPHSGSGRVVSQATIDEIVATGAPVVIQDASKSELLQLDRQASSIGTTIPGRFIGVPVKAERKILGTLSIFRVRGDTIDIPHDDDVGFLTMVANLVGQTIWLHRSFGIDDKRLTDEERSHESSPDGERNDIGGRLPAKIDWIVGESPAVKEVLATVSAVAPTNTTVLLRGESGTGKEFFAQAIHELSPRRKKSFVRLNCAALPEGVLESELFGHEKGAFTGAISQRAGRFELANGGTLLLDEIGEISPAFQAKLLRVLQEGELERVGGTRTLKVDVRLICATNKNLETAVANGEFRADLYYRINVVPIVLPPLRDRPGDISRLAKVFLKRFNKENGRELTFAPAALDLVSQCRFPGNVRELENCVRRTATLAPSRTIGPLDFACKNSQCLSALLWKGPNGLIGDNGIDEPTRERTMSAGSPFAARRDGASLGEVSSKACDPNDPACPAIGARLTERERLVDAMEKSGWVQAKAARLLGLTPRQVGYAIRRHQIEVKKF</sequence>
<dbReference type="Pfam" id="PF01590">
    <property type="entry name" value="GAF"/>
    <property type="match status" value="1"/>
</dbReference>
<dbReference type="PRINTS" id="PR01590">
    <property type="entry name" value="HTHFIS"/>
</dbReference>